<organism evidence="2 3">
    <name type="scientific">Variovorax terrae</name>
    <dbReference type="NCBI Taxonomy" id="2923278"/>
    <lineage>
        <taxon>Bacteria</taxon>
        <taxon>Pseudomonadati</taxon>
        <taxon>Pseudomonadota</taxon>
        <taxon>Betaproteobacteria</taxon>
        <taxon>Burkholderiales</taxon>
        <taxon>Comamonadaceae</taxon>
        <taxon>Variovorax</taxon>
    </lineage>
</organism>
<gene>
    <name evidence="2" type="ORF">MMF98_15600</name>
</gene>
<dbReference type="EMBL" id="JALGBI010000002">
    <property type="protein sequence ID" value="MCJ0764643.1"/>
    <property type="molecule type" value="Genomic_DNA"/>
</dbReference>
<name>A0A9X2ANB6_9BURK</name>
<sequence length="210" mass="22997">MKGILGLLKRATPHSPDEDKPDSLLFTTAFADLGVDPSMLVPWEARANEIGAKRLSASRGSKLLQALWAKDKYMSRLAANGVSRLEQFFDFATVPAERDVIRQDEYGNFMIVLLSGTIAVDRVQPWGEQLRLTEARPGDILGEMSLLDSGMRFSLCTSLNECEIAVLSADALDEMMSADAPLAASLIGLLARKLSLRLRVVSARLTDQKS</sequence>
<dbReference type="InterPro" id="IPR000595">
    <property type="entry name" value="cNMP-bd_dom"/>
</dbReference>
<dbReference type="InterPro" id="IPR050397">
    <property type="entry name" value="Env_Response_Regulators"/>
</dbReference>
<dbReference type="CDD" id="cd00038">
    <property type="entry name" value="CAP_ED"/>
    <property type="match status" value="1"/>
</dbReference>
<feature type="domain" description="Cyclic nucleotide-binding" evidence="1">
    <location>
        <begin position="73"/>
        <end position="193"/>
    </location>
</feature>
<dbReference type="GO" id="GO:0005829">
    <property type="term" value="C:cytosol"/>
    <property type="evidence" value="ECO:0007669"/>
    <property type="project" value="TreeGrafter"/>
</dbReference>
<evidence type="ECO:0000313" key="2">
    <source>
        <dbReference type="EMBL" id="MCJ0764643.1"/>
    </source>
</evidence>
<proteinExistence type="predicted"/>
<dbReference type="Proteomes" id="UP001139447">
    <property type="component" value="Unassembled WGS sequence"/>
</dbReference>
<evidence type="ECO:0000313" key="3">
    <source>
        <dbReference type="Proteomes" id="UP001139447"/>
    </source>
</evidence>
<dbReference type="Gene3D" id="2.60.120.10">
    <property type="entry name" value="Jelly Rolls"/>
    <property type="match status" value="1"/>
</dbReference>
<dbReference type="PANTHER" id="PTHR24567:SF26">
    <property type="entry name" value="REGULATORY PROTEIN YEIL"/>
    <property type="match status" value="1"/>
</dbReference>
<dbReference type="SUPFAM" id="SSF51206">
    <property type="entry name" value="cAMP-binding domain-like"/>
    <property type="match status" value="1"/>
</dbReference>
<dbReference type="SMART" id="SM00100">
    <property type="entry name" value="cNMP"/>
    <property type="match status" value="1"/>
</dbReference>
<dbReference type="GO" id="GO:0003700">
    <property type="term" value="F:DNA-binding transcription factor activity"/>
    <property type="evidence" value="ECO:0007669"/>
    <property type="project" value="TreeGrafter"/>
</dbReference>
<comment type="caution">
    <text evidence="2">The sequence shown here is derived from an EMBL/GenBank/DDBJ whole genome shotgun (WGS) entry which is preliminary data.</text>
</comment>
<accession>A0A9X2ANB6</accession>
<dbReference type="AlphaFoldDB" id="A0A9X2ANB6"/>
<dbReference type="Pfam" id="PF00027">
    <property type="entry name" value="cNMP_binding"/>
    <property type="match status" value="1"/>
</dbReference>
<dbReference type="InterPro" id="IPR014710">
    <property type="entry name" value="RmlC-like_jellyroll"/>
</dbReference>
<reference evidence="2" key="1">
    <citation type="submission" date="2022-03" db="EMBL/GenBank/DDBJ databases">
        <authorList>
            <person name="Woo C.Y."/>
        </authorList>
    </citation>
    <scope>NUCLEOTIDE SEQUENCE</scope>
    <source>
        <strain evidence="2">CYS-02</strain>
    </source>
</reference>
<dbReference type="PANTHER" id="PTHR24567">
    <property type="entry name" value="CRP FAMILY TRANSCRIPTIONAL REGULATORY PROTEIN"/>
    <property type="match status" value="1"/>
</dbReference>
<keyword evidence="3" id="KW-1185">Reference proteome</keyword>
<dbReference type="PROSITE" id="PS50042">
    <property type="entry name" value="CNMP_BINDING_3"/>
    <property type="match status" value="1"/>
</dbReference>
<dbReference type="RefSeq" id="WP_243307535.1">
    <property type="nucleotide sequence ID" value="NZ_JALGBI010000002.1"/>
</dbReference>
<protein>
    <submittedName>
        <fullName evidence="2">Cyclic nucleotide-binding domain-containing protein</fullName>
    </submittedName>
</protein>
<dbReference type="InterPro" id="IPR018490">
    <property type="entry name" value="cNMP-bd_dom_sf"/>
</dbReference>
<evidence type="ECO:0000259" key="1">
    <source>
        <dbReference type="PROSITE" id="PS50042"/>
    </source>
</evidence>